<organism evidence="2 3">
    <name type="scientific">Bowmanella yangjiangensis</name>
    <dbReference type="NCBI Taxonomy" id="2811230"/>
    <lineage>
        <taxon>Bacteria</taxon>
        <taxon>Pseudomonadati</taxon>
        <taxon>Pseudomonadota</taxon>
        <taxon>Gammaproteobacteria</taxon>
        <taxon>Alteromonadales</taxon>
        <taxon>Alteromonadaceae</taxon>
        <taxon>Bowmanella</taxon>
    </lineage>
</organism>
<evidence type="ECO:0000313" key="2">
    <source>
        <dbReference type="EMBL" id="MBN7818271.1"/>
    </source>
</evidence>
<dbReference type="InterPro" id="IPR038695">
    <property type="entry name" value="Saro_0823-like_sf"/>
</dbReference>
<dbReference type="Pfam" id="PF02643">
    <property type="entry name" value="DUF192"/>
    <property type="match status" value="1"/>
</dbReference>
<dbReference type="Proteomes" id="UP000663992">
    <property type="component" value="Unassembled WGS sequence"/>
</dbReference>
<keyword evidence="3" id="KW-1185">Reference proteome</keyword>
<reference evidence="2 3" key="1">
    <citation type="submission" date="2021-03" db="EMBL/GenBank/DDBJ databases">
        <title>novel species isolated from a fishpond in China.</title>
        <authorList>
            <person name="Lu H."/>
            <person name="Cai Z."/>
        </authorList>
    </citation>
    <scope>NUCLEOTIDE SEQUENCE [LARGE SCALE GENOMIC DNA]</scope>
    <source>
        <strain evidence="2 3">Y57</strain>
    </source>
</reference>
<feature type="signal peptide" evidence="1">
    <location>
        <begin position="1"/>
        <end position="19"/>
    </location>
</feature>
<dbReference type="PANTHER" id="PTHR37953">
    <property type="entry name" value="UPF0127 PROTEIN MJ1496"/>
    <property type="match status" value="1"/>
</dbReference>
<keyword evidence="1" id="KW-0732">Signal</keyword>
<feature type="chain" id="PRO_5047486837" evidence="1">
    <location>
        <begin position="20"/>
        <end position="144"/>
    </location>
</feature>
<dbReference type="Gene3D" id="2.60.120.1140">
    <property type="entry name" value="Protein of unknown function DUF192"/>
    <property type="match status" value="1"/>
</dbReference>
<dbReference type="InterPro" id="IPR003795">
    <property type="entry name" value="DUF192"/>
</dbReference>
<dbReference type="RefSeq" id="WP_206592110.1">
    <property type="nucleotide sequence ID" value="NZ_JAFKCS010000001.1"/>
</dbReference>
<proteinExistence type="predicted"/>
<dbReference type="PANTHER" id="PTHR37953:SF1">
    <property type="entry name" value="UPF0127 PROTEIN MJ1496"/>
    <property type="match status" value="1"/>
</dbReference>
<evidence type="ECO:0000256" key="1">
    <source>
        <dbReference type="SAM" id="SignalP"/>
    </source>
</evidence>
<name>A0ABS3CME7_9ALTE</name>
<sequence length="144" mass="16138">MRLILILCGLSLAPLLAMAGESLFGQVQVSVADKQLSLELAQSYEARARGLMHREHLCSDCGMLFEYTEPRVISMWMKNTLIPLDVAFVDKQGRILVIKPMQPHDLTPVDSEQPASYAWEMNQGWFAQNGIQAGDQVSFKVQNN</sequence>
<gene>
    <name evidence="2" type="ORF">J0A65_00270</name>
</gene>
<protein>
    <submittedName>
        <fullName evidence="2">DUF192 domain-containing protein</fullName>
    </submittedName>
</protein>
<evidence type="ECO:0000313" key="3">
    <source>
        <dbReference type="Proteomes" id="UP000663992"/>
    </source>
</evidence>
<comment type="caution">
    <text evidence="2">The sequence shown here is derived from an EMBL/GenBank/DDBJ whole genome shotgun (WGS) entry which is preliminary data.</text>
</comment>
<dbReference type="EMBL" id="JAFKCS010000001">
    <property type="protein sequence ID" value="MBN7818271.1"/>
    <property type="molecule type" value="Genomic_DNA"/>
</dbReference>
<accession>A0ABS3CME7</accession>